<dbReference type="PANTHER" id="PTHR10361">
    <property type="entry name" value="SODIUM-BILE ACID COTRANSPORTER"/>
    <property type="match status" value="1"/>
</dbReference>
<evidence type="ECO:0000313" key="12">
    <source>
        <dbReference type="EnsemblPlants" id="AUR62017358-RA:cds"/>
    </source>
</evidence>
<reference evidence="12" key="2">
    <citation type="submission" date="2021-03" db="UniProtKB">
        <authorList>
            <consortium name="EnsemblPlants"/>
        </authorList>
    </citation>
    <scope>IDENTIFICATION</scope>
</reference>
<organism evidence="12 13">
    <name type="scientific">Chenopodium quinoa</name>
    <name type="common">Quinoa</name>
    <dbReference type="NCBI Taxonomy" id="63459"/>
    <lineage>
        <taxon>Eukaryota</taxon>
        <taxon>Viridiplantae</taxon>
        <taxon>Streptophyta</taxon>
        <taxon>Embryophyta</taxon>
        <taxon>Tracheophyta</taxon>
        <taxon>Spermatophyta</taxon>
        <taxon>Magnoliopsida</taxon>
        <taxon>eudicotyledons</taxon>
        <taxon>Gunneridae</taxon>
        <taxon>Pentapetalae</taxon>
        <taxon>Caryophyllales</taxon>
        <taxon>Chenopodiaceae</taxon>
        <taxon>Chenopodioideae</taxon>
        <taxon>Atripliceae</taxon>
        <taxon>Chenopodium</taxon>
    </lineage>
</organism>
<protein>
    <submittedName>
        <fullName evidence="12">Uncharacterized protein</fullName>
    </submittedName>
</protein>
<evidence type="ECO:0000256" key="6">
    <source>
        <dbReference type="ARBA" id="ARBA00022640"/>
    </source>
</evidence>
<feature type="transmembrane region" description="Helical" evidence="11">
    <location>
        <begin position="281"/>
        <end position="305"/>
    </location>
</feature>
<dbReference type="GO" id="GO:0016020">
    <property type="term" value="C:membrane"/>
    <property type="evidence" value="ECO:0007669"/>
    <property type="project" value="UniProtKB-SubCell"/>
</dbReference>
<feature type="transmembrane region" description="Helical" evidence="11">
    <location>
        <begin position="119"/>
        <end position="147"/>
    </location>
</feature>
<accession>A0A803LQX9</accession>
<evidence type="ECO:0000256" key="11">
    <source>
        <dbReference type="SAM" id="Phobius"/>
    </source>
</evidence>
<evidence type="ECO:0000256" key="9">
    <source>
        <dbReference type="ARBA" id="ARBA00022989"/>
    </source>
</evidence>
<evidence type="ECO:0000256" key="5">
    <source>
        <dbReference type="ARBA" id="ARBA00022528"/>
    </source>
</evidence>
<dbReference type="Gramene" id="AUR62017358-RA">
    <property type="protein sequence ID" value="AUR62017358-RA:cds"/>
    <property type="gene ID" value="AUR62017358"/>
</dbReference>
<proteinExistence type="inferred from homology"/>
<keyword evidence="4" id="KW-0813">Transport</keyword>
<dbReference type="Pfam" id="PF01758">
    <property type="entry name" value="SBF"/>
    <property type="match status" value="1"/>
</dbReference>
<dbReference type="Gene3D" id="1.20.1530.20">
    <property type="match status" value="1"/>
</dbReference>
<evidence type="ECO:0000256" key="3">
    <source>
        <dbReference type="ARBA" id="ARBA00006528"/>
    </source>
</evidence>
<evidence type="ECO:0000256" key="4">
    <source>
        <dbReference type="ARBA" id="ARBA00022448"/>
    </source>
</evidence>
<keyword evidence="7 11" id="KW-0812">Transmembrane</keyword>
<dbReference type="EnsemblPlants" id="AUR62017358-RA">
    <property type="protein sequence ID" value="AUR62017358-RA:cds"/>
    <property type="gene ID" value="AUR62017358"/>
</dbReference>
<dbReference type="InterPro" id="IPR002657">
    <property type="entry name" value="BilAc:Na_symport/Acr3"/>
</dbReference>
<dbReference type="PANTHER" id="PTHR10361:SF30">
    <property type="entry name" value="SODIUM_METABOLITE COTRANSPORTER BASS6, CHLOROPLASTIC-RELATED"/>
    <property type="match status" value="1"/>
</dbReference>
<sequence length="369" mass="39615">MYVVFGFAGPNSLALNPKIMKYGCSCNVVVKCVPKDFESESNVVPQEVEKIEDISNILSKANSFLPHVVLASTLLALAYPPSFTWFTNRYYAPALGFLMFAVGLNSSEKDFLEAFKRPAAIFAGYIGQFVVKPLLGFIFGTIAVTVFGLPTPVGAGIMLTSCVSGAQLSNYATFLTDPQMAPLSIVMTSFSTASATFVTPLLSLLLIGKRLPVDVKGMMASIMQIVVAPIVTGLLLNRLFPKVSKAIRPFLPPLSVFVTSLCVGAPLAININAVMSPFGLTILLLVTLFHLSAFIAGYVMSGLVFHNTPDAKALQRTLSYETGMQSSLLGLALANRFFEDPVVGVPPAISTVIMSLMGFSLVMLWAKKK</sequence>
<dbReference type="Proteomes" id="UP000596660">
    <property type="component" value="Unplaced"/>
</dbReference>
<keyword evidence="10 11" id="KW-0472">Membrane</keyword>
<feature type="transmembrane region" description="Helical" evidence="11">
    <location>
        <begin position="185"/>
        <end position="207"/>
    </location>
</feature>
<evidence type="ECO:0000313" key="13">
    <source>
        <dbReference type="Proteomes" id="UP000596660"/>
    </source>
</evidence>
<dbReference type="FunFam" id="1.20.1530.20:FF:000018">
    <property type="entry name" value="Probable sodium/metabolite cotransporter BASS1, chloroplastic"/>
    <property type="match status" value="1"/>
</dbReference>
<feature type="transmembrane region" description="Helical" evidence="11">
    <location>
        <begin position="64"/>
        <end position="84"/>
    </location>
</feature>
<dbReference type="InterPro" id="IPR038770">
    <property type="entry name" value="Na+/solute_symporter_sf"/>
</dbReference>
<keyword evidence="6" id="KW-0934">Plastid</keyword>
<comment type="subcellular location">
    <subcellularLocation>
        <location evidence="2">Membrane</location>
        <topology evidence="2">Multi-pass membrane protein</topology>
    </subcellularLocation>
    <subcellularLocation>
        <location evidence="1">Plastid</location>
        <location evidence="1">Chloroplast envelope</location>
    </subcellularLocation>
</comment>
<reference evidence="12" key="1">
    <citation type="journal article" date="2017" name="Nature">
        <title>The genome of Chenopodium quinoa.</title>
        <authorList>
            <person name="Jarvis D.E."/>
            <person name="Ho Y.S."/>
            <person name="Lightfoot D.J."/>
            <person name="Schmoeckel S.M."/>
            <person name="Li B."/>
            <person name="Borm T.J.A."/>
            <person name="Ohyanagi H."/>
            <person name="Mineta K."/>
            <person name="Michell C.T."/>
            <person name="Saber N."/>
            <person name="Kharbatia N.M."/>
            <person name="Rupper R.R."/>
            <person name="Sharp A.R."/>
            <person name="Dally N."/>
            <person name="Boughton B.A."/>
            <person name="Woo Y.H."/>
            <person name="Gao G."/>
            <person name="Schijlen E.G.W.M."/>
            <person name="Guo X."/>
            <person name="Momin A.A."/>
            <person name="Negrao S."/>
            <person name="Al-Babili S."/>
            <person name="Gehring C."/>
            <person name="Roessner U."/>
            <person name="Jung C."/>
            <person name="Murphy K."/>
            <person name="Arold S.T."/>
            <person name="Gojobori T."/>
            <person name="van der Linden C.G."/>
            <person name="van Loo E.N."/>
            <person name="Jellen E.N."/>
            <person name="Maughan P.J."/>
            <person name="Tester M."/>
        </authorList>
    </citation>
    <scope>NUCLEOTIDE SEQUENCE [LARGE SCALE GENOMIC DNA]</scope>
    <source>
        <strain evidence="12">cv. PI 614886</strain>
    </source>
</reference>
<feature type="transmembrane region" description="Helical" evidence="11">
    <location>
        <begin position="344"/>
        <end position="366"/>
    </location>
</feature>
<evidence type="ECO:0000256" key="10">
    <source>
        <dbReference type="ARBA" id="ARBA00023136"/>
    </source>
</evidence>
<dbReference type="InterPro" id="IPR004710">
    <property type="entry name" value="Bilac:Na_transpt"/>
</dbReference>
<keyword evidence="8" id="KW-0809">Transit peptide</keyword>
<evidence type="ECO:0000256" key="8">
    <source>
        <dbReference type="ARBA" id="ARBA00022946"/>
    </source>
</evidence>
<dbReference type="GO" id="GO:0009941">
    <property type="term" value="C:chloroplast envelope"/>
    <property type="evidence" value="ECO:0007669"/>
    <property type="project" value="UniProtKB-SubCell"/>
</dbReference>
<dbReference type="OMA" id="MFNETPT"/>
<evidence type="ECO:0000256" key="7">
    <source>
        <dbReference type="ARBA" id="ARBA00022692"/>
    </source>
</evidence>
<keyword evidence="5" id="KW-0150">Chloroplast</keyword>
<keyword evidence="9 11" id="KW-1133">Transmembrane helix</keyword>
<feature type="transmembrane region" description="Helical" evidence="11">
    <location>
        <begin position="249"/>
        <end position="269"/>
    </location>
</feature>
<keyword evidence="13" id="KW-1185">Reference proteome</keyword>
<evidence type="ECO:0000256" key="2">
    <source>
        <dbReference type="ARBA" id="ARBA00004141"/>
    </source>
</evidence>
<feature type="transmembrane region" description="Helical" evidence="11">
    <location>
        <begin position="153"/>
        <end position="173"/>
    </location>
</feature>
<name>A0A803LQX9_CHEQI</name>
<dbReference type="AlphaFoldDB" id="A0A803LQX9"/>
<feature type="transmembrane region" description="Helical" evidence="11">
    <location>
        <begin position="219"/>
        <end position="237"/>
    </location>
</feature>
<comment type="similarity">
    <text evidence="3">Belongs to the bile acid:sodium symporter (BASS) (TC 2.A.28) family.</text>
</comment>
<evidence type="ECO:0000256" key="1">
    <source>
        <dbReference type="ARBA" id="ARBA00004119"/>
    </source>
</evidence>